<feature type="transmembrane region" description="Helical" evidence="3">
    <location>
        <begin position="227"/>
        <end position="246"/>
    </location>
</feature>
<keyword evidence="6" id="KW-1185">Reference proteome</keyword>
<proteinExistence type="inferred from homology"/>
<dbReference type="InterPro" id="IPR050327">
    <property type="entry name" value="Proton-linked_MCT"/>
</dbReference>
<organism evidence="5 6">
    <name type="scientific">Talaromyces rugulosus</name>
    <name type="common">Penicillium rugulosum</name>
    <dbReference type="NCBI Taxonomy" id="121627"/>
    <lineage>
        <taxon>Eukaryota</taxon>
        <taxon>Fungi</taxon>
        <taxon>Dikarya</taxon>
        <taxon>Ascomycota</taxon>
        <taxon>Pezizomycotina</taxon>
        <taxon>Eurotiomycetes</taxon>
        <taxon>Eurotiomycetidae</taxon>
        <taxon>Eurotiales</taxon>
        <taxon>Trichocomaceae</taxon>
        <taxon>Talaromyces</taxon>
        <taxon>Talaromyces sect. Islandici</taxon>
    </lineage>
</organism>
<feature type="transmembrane region" description="Helical" evidence="3">
    <location>
        <begin position="131"/>
        <end position="152"/>
    </location>
</feature>
<comment type="subcellular location">
    <subcellularLocation>
        <location evidence="1">Membrane</location>
        <topology evidence="1">Multi-pass membrane protein</topology>
    </subcellularLocation>
</comment>
<evidence type="ECO:0000256" key="2">
    <source>
        <dbReference type="ARBA" id="ARBA00006727"/>
    </source>
</evidence>
<reference evidence="6" key="1">
    <citation type="submission" date="2020-06" db="EMBL/GenBank/DDBJ databases">
        <title>A chromosome-scale genome assembly of Talaromyces rugulosus W13939.</title>
        <authorList>
            <person name="Wang B."/>
            <person name="Guo L."/>
            <person name="Ye K."/>
            <person name="Wang L."/>
        </authorList>
    </citation>
    <scope>NUCLEOTIDE SEQUENCE [LARGE SCALE GENOMIC DNA]</scope>
    <source>
        <strain evidence="6">W13939</strain>
    </source>
</reference>
<feature type="transmembrane region" description="Helical" evidence="3">
    <location>
        <begin position="386"/>
        <end position="408"/>
    </location>
</feature>
<feature type="transmembrane region" description="Helical" evidence="3">
    <location>
        <begin position="420"/>
        <end position="440"/>
    </location>
</feature>
<dbReference type="GO" id="GO:0016020">
    <property type="term" value="C:membrane"/>
    <property type="evidence" value="ECO:0007669"/>
    <property type="project" value="UniProtKB-SubCell"/>
</dbReference>
<evidence type="ECO:0000256" key="3">
    <source>
        <dbReference type="SAM" id="Phobius"/>
    </source>
</evidence>
<feature type="domain" description="Major facilitator superfamily (MFS) profile" evidence="4">
    <location>
        <begin position="295"/>
        <end position="490"/>
    </location>
</feature>
<evidence type="ECO:0000259" key="4">
    <source>
        <dbReference type="PROSITE" id="PS50850"/>
    </source>
</evidence>
<dbReference type="KEGG" id="trg:TRUGW13939_01909"/>
<sequence>MTDQFFGLFNRFHASALHVLTTPLIDIELYMSSALGLAVNKIWCFIPKTSILCLDFLVVRMSPSIALSDRPREDAHIEQPDVDDVEPNPDGGYGWVVIVVCFIHTFWQNAWTGSWGILQVALLKTTLRGSSSSTVSFIGALGIALSCALGIFTIRFARIIGARWTSLIGILLYSISNIVSAWAVSNVGALFIACGFMYGLGACLMYTMSNSLPIQWFSTKLGTANGIVKLGGGIGATVMAIVTSVLTDKLGIVWTFRIFGLLSLVTGVPPAFFIRERVSSQRSFEIDWSLFKNVAFSFLFASGVVGVFSIYAPPFFLPAVTASLGFSDWVSAGVVACFNACMAIGRLTSGFACDRFGSMNVLLLTMAVNAVTMFAIWSFASTLAVLIVFSVINGLANGSFFVALPTAVGRLAGERRGAGAVSIALTGWAPGLLVGNPIAGFLIDATGASSSHSIVPYRPAIFYVAGTAVLSLTFVVAARLSVDGRVARKL</sequence>
<feature type="transmembrane region" description="Helical" evidence="3">
    <location>
        <begin position="294"/>
        <end position="317"/>
    </location>
</feature>
<dbReference type="GO" id="GO:0022857">
    <property type="term" value="F:transmembrane transporter activity"/>
    <property type="evidence" value="ECO:0007669"/>
    <property type="project" value="InterPro"/>
</dbReference>
<feature type="transmembrane region" description="Helical" evidence="3">
    <location>
        <begin position="361"/>
        <end position="380"/>
    </location>
</feature>
<comment type="similarity">
    <text evidence="2">Belongs to the major facilitator superfamily. Monocarboxylate porter (TC 2.A.1.13) family.</text>
</comment>
<dbReference type="InterPro" id="IPR036259">
    <property type="entry name" value="MFS_trans_sf"/>
</dbReference>
<evidence type="ECO:0000313" key="6">
    <source>
        <dbReference type="Proteomes" id="UP000509510"/>
    </source>
</evidence>
<dbReference type="AlphaFoldDB" id="A0A7H8QLK4"/>
<feature type="transmembrane region" description="Helical" evidence="3">
    <location>
        <begin position="189"/>
        <end position="207"/>
    </location>
</feature>
<dbReference type="PROSITE" id="PS50850">
    <property type="entry name" value="MFS"/>
    <property type="match status" value="1"/>
</dbReference>
<dbReference type="EMBL" id="CP055898">
    <property type="protein sequence ID" value="QKX54820.1"/>
    <property type="molecule type" value="Genomic_DNA"/>
</dbReference>
<keyword evidence="3" id="KW-0472">Membrane</keyword>
<accession>A0A7H8QLK4</accession>
<feature type="transmembrane region" description="Helical" evidence="3">
    <location>
        <begin position="252"/>
        <end position="274"/>
    </location>
</feature>
<dbReference type="PANTHER" id="PTHR11360:SF305">
    <property type="entry name" value="MAJOR FACILITATOR SUPERFAMILY (MFS) PROFILE DOMAIN-CONTAINING PROTEIN"/>
    <property type="match status" value="1"/>
</dbReference>
<protein>
    <recommendedName>
        <fullName evidence="4">Major facilitator superfamily (MFS) profile domain-containing protein</fullName>
    </recommendedName>
</protein>
<dbReference type="InterPro" id="IPR011701">
    <property type="entry name" value="MFS"/>
</dbReference>
<dbReference type="Gene3D" id="1.20.1250.20">
    <property type="entry name" value="MFS general substrate transporter like domains"/>
    <property type="match status" value="2"/>
</dbReference>
<feature type="transmembrane region" description="Helical" evidence="3">
    <location>
        <begin position="329"/>
        <end position="349"/>
    </location>
</feature>
<dbReference type="SUPFAM" id="SSF103473">
    <property type="entry name" value="MFS general substrate transporter"/>
    <property type="match status" value="1"/>
</dbReference>
<name>A0A7H8QLK4_TALRU</name>
<feature type="transmembrane region" description="Helical" evidence="3">
    <location>
        <begin position="460"/>
        <end position="482"/>
    </location>
</feature>
<keyword evidence="3" id="KW-0812">Transmembrane</keyword>
<gene>
    <name evidence="5" type="ORF">TRUGW13939_01909</name>
</gene>
<dbReference type="RefSeq" id="XP_035340999.1">
    <property type="nucleotide sequence ID" value="XM_035485106.1"/>
</dbReference>
<dbReference type="Proteomes" id="UP000509510">
    <property type="component" value="Chromosome I"/>
</dbReference>
<dbReference type="OrthoDB" id="6499973at2759"/>
<feature type="transmembrane region" description="Helical" evidence="3">
    <location>
        <begin position="164"/>
        <end position="183"/>
    </location>
</feature>
<dbReference type="InterPro" id="IPR020846">
    <property type="entry name" value="MFS_dom"/>
</dbReference>
<evidence type="ECO:0000313" key="5">
    <source>
        <dbReference type="EMBL" id="QKX54820.1"/>
    </source>
</evidence>
<dbReference type="GeneID" id="55989419"/>
<dbReference type="PANTHER" id="PTHR11360">
    <property type="entry name" value="MONOCARBOXYLATE TRANSPORTER"/>
    <property type="match status" value="1"/>
</dbReference>
<keyword evidence="3" id="KW-1133">Transmembrane helix</keyword>
<evidence type="ECO:0000256" key="1">
    <source>
        <dbReference type="ARBA" id="ARBA00004141"/>
    </source>
</evidence>
<dbReference type="Pfam" id="PF07690">
    <property type="entry name" value="MFS_1"/>
    <property type="match status" value="1"/>
</dbReference>